<reference evidence="1 2" key="1">
    <citation type="submission" date="2018-04" db="EMBL/GenBank/DDBJ databases">
        <title>Genomic Encyclopedia of Archaeal and Bacterial Type Strains, Phase II (KMG-II): from individual species to whole genera.</title>
        <authorList>
            <person name="Goeker M."/>
        </authorList>
    </citation>
    <scope>NUCLEOTIDE SEQUENCE [LARGE SCALE GENOMIC DNA]</scope>
    <source>
        <strain evidence="1 2">DSM 25731</strain>
    </source>
</reference>
<evidence type="ECO:0000313" key="2">
    <source>
        <dbReference type="Proteomes" id="UP000244090"/>
    </source>
</evidence>
<dbReference type="Proteomes" id="UP000244090">
    <property type="component" value="Unassembled WGS sequence"/>
</dbReference>
<dbReference type="AlphaFoldDB" id="A0A2T6BR47"/>
<name>A0A2T6BR47_9FLAO</name>
<gene>
    <name evidence="1" type="ORF">C8N46_11362</name>
</gene>
<evidence type="ECO:0000313" key="1">
    <source>
        <dbReference type="EMBL" id="PTX58571.1"/>
    </source>
</evidence>
<keyword evidence="2" id="KW-1185">Reference proteome</keyword>
<proteinExistence type="predicted"/>
<accession>A0A2T6BR47</accession>
<organism evidence="1 2">
    <name type="scientific">Kordia periserrulae</name>
    <dbReference type="NCBI Taxonomy" id="701523"/>
    <lineage>
        <taxon>Bacteria</taxon>
        <taxon>Pseudomonadati</taxon>
        <taxon>Bacteroidota</taxon>
        <taxon>Flavobacteriia</taxon>
        <taxon>Flavobacteriales</taxon>
        <taxon>Flavobacteriaceae</taxon>
        <taxon>Kordia</taxon>
    </lineage>
</organism>
<dbReference type="RefSeq" id="WP_108116756.1">
    <property type="nucleotide sequence ID" value="NZ_QBKT01000013.1"/>
</dbReference>
<dbReference type="EMBL" id="QBKT01000013">
    <property type="protein sequence ID" value="PTX58571.1"/>
    <property type="molecule type" value="Genomic_DNA"/>
</dbReference>
<comment type="caution">
    <text evidence="1">The sequence shown here is derived from an EMBL/GenBank/DDBJ whole genome shotgun (WGS) entry which is preliminary data.</text>
</comment>
<sequence length="199" mass="23381">MAESSDSLILREKMIEYIHSQYKSIEHMVCEVIPENGYKLINPEQYKKDMMIYFSDKHAQDIVADGRISRAEFLGILAAKSNYYNTYYKLAKHQDPETFKASVKNMALKMEKWGLDISNPYEKEMIEGLTRLNIFVLNHKNFEKSIEEAHEKDGEDFTEKDRSNLRWQFNQMNQALRTDKAEPVTHNLKYQLSSDAPKL</sequence>
<protein>
    <submittedName>
        <fullName evidence="1">Uncharacterized protein</fullName>
    </submittedName>
</protein>